<dbReference type="SMART" id="SM00409">
    <property type="entry name" value="IG"/>
    <property type="match status" value="1"/>
</dbReference>
<feature type="domain" description="Ig-like" evidence="1">
    <location>
        <begin position="1"/>
        <end position="96"/>
    </location>
</feature>
<protein>
    <recommendedName>
        <fullName evidence="1">Ig-like domain-containing protein</fullName>
    </recommendedName>
</protein>
<reference evidence="2" key="3">
    <citation type="submission" date="2025-09" db="UniProtKB">
        <authorList>
            <consortium name="Ensembl"/>
        </authorList>
    </citation>
    <scope>IDENTIFICATION</scope>
</reference>
<evidence type="ECO:0000313" key="2">
    <source>
        <dbReference type="Ensembl" id="ENSECRP00000001443.1"/>
    </source>
</evidence>
<dbReference type="InterPro" id="IPR050150">
    <property type="entry name" value="IgV_Light_Chain"/>
</dbReference>
<dbReference type="PANTHER" id="PTHR23267">
    <property type="entry name" value="IMMUNOGLOBULIN LIGHT CHAIN"/>
    <property type="match status" value="1"/>
</dbReference>
<dbReference type="AlphaFoldDB" id="A0A8C4REM9"/>
<dbReference type="Proteomes" id="UP000694620">
    <property type="component" value="Chromosome 5"/>
</dbReference>
<organism evidence="2 3">
    <name type="scientific">Erpetoichthys calabaricus</name>
    <name type="common">Rope fish</name>
    <name type="synonym">Calamoichthys calabaricus</name>
    <dbReference type="NCBI Taxonomy" id="27687"/>
    <lineage>
        <taxon>Eukaryota</taxon>
        <taxon>Metazoa</taxon>
        <taxon>Chordata</taxon>
        <taxon>Craniata</taxon>
        <taxon>Vertebrata</taxon>
        <taxon>Euteleostomi</taxon>
        <taxon>Actinopterygii</taxon>
        <taxon>Polypteriformes</taxon>
        <taxon>Polypteridae</taxon>
        <taxon>Erpetoichthys</taxon>
    </lineage>
</organism>
<dbReference type="InterPro" id="IPR003599">
    <property type="entry name" value="Ig_sub"/>
</dbReference>
<keyword evidence="3" id="KW-1185">Reference proteome</keyword>
<evidence type="ECO:0000259" key="1">
    <source>
        <dbReference type="PROSITE" id="PS50835"/>
    </source>
</evidence>
<dbReference type="PROSITE" id="PS50835">
    <property type="entry name" value="IG_LIKE"/>
    <property type="match status" value="1"/>
</dbReference>
<dbReference type="Gene3D" id="2.60.40.10">
    <property type="entry name" value="Immunoglobulins"/>
    <property type="match status" value="1"/>
</dbReference>
<dbReference type="InterPro" id="IPR036179">
    <property type="entry name" value="Ig-like_dom_sf"/>
</dbReference>
<dbReference type="FunFam" id="2.60.40.10:FF:001230">
    <property type="entry name" value="Immunoglobulin kappa variable 8-16"/>
    <property type="match status" value="1"/>
</dbReference>
<name>A0A8C4REM9_ERPCA</name>
<reference evidence="2" key="1">
    <citation type="submission" date="2021-06" db="EMBL/GenBank/DDBJ databases">
        <authorList>
            <consortium name="Wellcome Sanger Institute Data Sharing"/>
        </authorList>
    </citation>
    <scope>NUCLEOTIDE SEQUENCE [LARGE SCALE GENOMIC DNA]</scope>
</reference>
<dbReference type="SMART" id="SM00406">
    <property type="entry name" value="IGv"/>
    <property type="match status" value="1"/>
</dbReference>
<sequence length="146" mass="16413">EISVTQRPNAKSAKLGEDVTINFNMNCKASSSITGDYNYLAWYQQRVGESPKLLIYRSSTLQTRISSRFNGSGSGLDYMLTISNVQPEDAGHYYCQQAVQKLPLHVDAAAKSINEKDYSIKTLKYGNDIIKNVLYVTINHKKLSLR</sequence>
<dbReference type="InterPro" id="IPR007110">
    <property type="entry name" value="Ig-like_dom"/>
</dbReference>
<dbReference type="InterPro" id="IPR013106">
    <property type="entry name" value="Ig_V-set"/>
</dbReference>
<proteinExistence type="predicted"/>
<dbReference type="Pfam" id="PF07686">
    <property type="entry name" value="V-set"/>
    <property type="match status" value="1"/>
</dbReference>
<evidence type="ECO:0000313" key="3">
    <source>
        <dbReference type="Proteomes" id="UP000694620"/>
    </source>
</evidence>
<dbReference type="Ensembl" id="ENSECRT00000001466.1">
    <property type="protein sequence ID" value="ENSECRP00000001443.1"/>
    <property type="gene ID" value="ENSECRG00000001012.1"/>
</dbReference>
<dbReference type="InterPro" id="IPR013783">
    <property type="entry name" value="Ig-like_fold"/>
</dbReference>
<reference evidence="2" key="2">
    <citation type="submission" date="2025-08" db="UniProtKB">
        <authorList>
            <consortium name="Ensembl"/>
        </authorList>
    </citation>
    <scope>IDENTIFICATION</scope>
</reference>
<dbReference type="SUPFAM" id="SSF48726">
    <property type="entry name" value="Immunoglobulin"/>
    <property type="match status" value="1"/>
</dbReference>
<dbReference type="GeneTree" id="ENSGT00940000153924"/>
<accession>A0A8C4REM9</accession>